<dbReference type="Proteomes" id="UP001207626">
    <property type="component" value="Unassembled WGS sequence"/>
</dbReference>
<evidence type="ECO:0000313" key="1">
    <source>
        <dbReference type="EMBL" id="MCY9520307.1"/>
    </source>
</evidence>
<reference evidence="1 2" key="1">
    <citation type="submission" date="2022-05" db="EMBL/GenBank/DDBJ databases">
        <title>Genome Sequencing of Bee-Associated Microbes.</title>
        <authorList>
            <person name="Dunlap C."/>
        </authorList>
    </citation>
    <scope>NUCLEOTIDE SEQUENCE [LARGE SCALE GENOMIC DNA]</scope>
    <source>
        <strain evidence="1 2">NRRL NRS-1438</strain>
    </source>
</reference>
<organism evidence="1 2">
    <name type="scientific">Paenibacillus apiarius</name>
    <dbReference type="NCBI Taxonomy" id="46240"/>
    <lineage>
        <taxon>Bacteria</taxon>
        <taxon>Bacillati</taxon>
        <taxon>Bacillota</taxon>
        <taxon>Bacilli</taxon>
        <taxon>Bacillales</taxon>
        <taxon>Paenibacillaceae</taxon>
        <taxon>Paenibacillus</taxon>
    </lineage>
</organism>
<evidence type="ECO:0000313" key="2">
    <source>
        <dbReference type="Proteomes" id="UP001207626"/>
    </source>
</evidence>
<protein>
    <submittedName>
        <fullName evidence="1">Flagellar protein FliT</fullName>
    </submittedName>
</protein>
<keyword evidence="1" id="KW-0966">Cell projection</keyword>
<comment type="caution">
    <text evidence="1">The sequence shown here is derived from an EMBL/GenBank/DDBJ whole genome shotgun (WGS) entry which is preliminary data.</text>
</comment>
<keyword evidence="2" id="KW-1185">Reference proteome</keyword>
<name>A0ABT4DSH3_9BACL</name>
<dbReference type="RefSeq" id="WP_087434007.1">
    <property type="nucleotide sequence ID" value="NZ_JAMDLV010000017.1"/>
</dbReference>
<dbReference type="EMBL" id="JAMDLW010000014">
    <property type="protein sequence ID" value="MCY9520307.1"/>
    <property type="molecule type" value="Genomic_DNA"/>
</dbReference>
<sequence>MLDSRSRLLIYDEMIDLCQRYLLEMKDSAEWQEAAFQLFEKNWDDLKRRLPSEETGALSGDEREQEAARCHTLRVLYQSIIDRMERQFSQLTSQVQGVRQSKTIMNAYQGMGRTDQVAYYFDEKK</sequence>
<keyword evidence="1" id="KW-0969">Cilium</keyword>
<keyword evidence="1" id="KW-0282">Flagellum</keyword>
<accession>A0ABT4DSH3</accession>
<gene>
    <name evidence="1" type="ORF">M5X09_11535</name>
</gene>
<proteinExistence type="predicted"/>